<protein>
    <submittedName>
        <fullName evidence="3">D-alanyl-D-alanine carboxypeptidase/D-alanyl-D-alanine-endopeptidase</fullName>
        <ecNumber evidence="3">3.4.16.4</ecNumber>
    </submittedName>
</protein>
<dbReference type="PANTHER" id="PTHR30023:SF0">
    <property type="entry name" value="PENICILLIN-SENSITIVE CARBOXYPEPTIDASE A"/>
    <property type="match status" value="1"/>
</dbReference>
<dbReference type="Pfam" id="PF02113">
    <property type="entry name" value="Peptidase_S13"/>
    <property type="match status" value="1"/>
</dbReference>
<dbReference type="GO" id="GO:0000270">
    <property type="term" value="P:peptidoglycan metabolic process"/>
    <property type="evidence" value="ECO:0007669"/>
    <property type="project" value="TreeGrafter"/>
</dbReference>
<organism evidence="3 4">
    <name type="scientific">Candidatus Glomeribacter gigasporarum BEG34</name>
    <dbReference type="NCBI Taxonomy" id="1070319"/>
    <lineage>
        <taxon>Bacteria</taxon>
        <taxon>Pseudomonadati</taxon>
        <taxon>Pseudomonadota</taxon>
        <taxon>Betaproteobacteria</taxon>
        <taxon>Burkholderiales</taxon>
        <taxon>Burkholderiaceae</taxon>
        <taxon>Candidatus Glomeribacter</taxon>
    </lineage>
</organism>
<dbReference type="eggNOG" id="COG2027">
    <property type="taxonomic scope" value="Bacteria"/>
</dbReference>
<dbReference type="RefSeq" id="WP_006682134.1">
    <property type="nucleotide sequence ID" value="NZ_CAFB01000035.1"/>
</dbReference>
<dbReference type="InterPro" id="IPR000667">
    <property type="entry name" value="Peptidase_S13"/>
</dbReference>
<proteinExistence type="inferred from homology"/>
<dbReference type="SUPFAM" id="SSF56601">
    <property type="entry name" value="beta-lactamase/transpeptidase-like"/>
    <property type="match status" value="1"/>
</dbReference>
<dbReference type="NCBIfam" id="TIGR00666">
    <property type="entry name" value="PBP4"/>
    <property type="match status" value="1"/>
</dbReference>
<reference evidence="3 4" key="1">
    <citation type="submission" date="2011-08" db="EMBL/GenBank/DDBJ databases">
        <title>The genome of the obligate endobacterium of an arbuscular mycorrhizal fungus reveals an interphylum network of nutritional interactions.</title>
        <authorList>
            <person name="Ghignone S."/>
            <person name="Salvioli A."/>
            <person name="Anca I."/>
            <person name="Lumini E."/>
            <person name="Ortu G."/>
            <person name="Petiti L."/>
            <person name="Cruveiller S."/>
            <person name="Bianciotto V."/>
            <person name="Piffanelli P."/>
            <person name="Lanfranco L."/>
            <person name="Bonfante P."/>
        </authorList>
    </citation>
    <scope>NUCLEOTIDE SEQUENCE [LARGE SCALE GENOMIC DNA]</scope>
    <source>
        <strain evidence="3 4">BEG34</strain>
    </source>
</reference>
<keyword evidence="2 3" id="KW-0378">Hydrolase</keyword>
<dbReference type="OrthoDB" id="9802627at2"/>
<gene>
    <name evidence="3" type="ORF">CAGGBEG34_190038</name>
</gene>
<evidence type="ECO:0000313" key="4">
    <source>
        <dbReference type="Proteomes" id="UP000054051"/>
    </source>
</evidence>
<dbReference type="GO" id="GO:0006508">
    <property type="term" value="P:proteolysis"/>
    <property type="evidence" value="ECO:0007669"/>
    <property type="project" value="InterPro"/>
</dbReference>
<keyword evidence="3" id="KW-0645">Protease</keyword>
<dbReference type="Gene3D" id="3.40.710.10">
    <property type="entry name" value="DD-peptidase/beta-lactamase superfamily"/>
    <property type="match status" value="2"/>
</dbReference>
<name>G2J7X6_9BURK</name>
<dbReference type="MEROPS" id="S13.002"/>
<comment type="caution">
    <text evidence="3">The sequence shown here is derived from an EMBL/GenBank/DDBJ whole genome shotgun (WGS) entry which is preliminary data.</text>
</comment>
<evidence type="ECO:0000256" key="1">
    <source>
        <dbReference type="ARBA" id="ARBA00006096"/>
    </source>
</evidence>
<dbReference type="InterPro" id="IPR012338">
    <property type="entry name" value="Beta-lactam/transpept-like"/>
</dbReference>
<dbReference type="GO" id="GO:0009002">
    <property type="term" value="F:serine-type D-Ala-D-Ala carboxypeptidase activity"/>
    <property type="evidence" value="ECO:0007669"/>
    <property type="project" value="UniProtKB-EC"/>
</dbReference>
<dbReference type="Proteomes" id="UP000054051">
    <property type="component" value="Unassembled WGS sequence"/>
</dbReference>
<dbReference type="EC" id="3.4.16.4" evidence="3"/>
<dbReference type="Gene3D" id="3.50.80.20">
    <property type="entry name" value="D-Ala-D-Ala carboxypeptidase C, peptidase S13"/>
    <property type="match status" value="1"/>
</dbReference>
<dbReference type="AlphaFoldDB" id="G2J7X6"/>
<keyword evidence="3" id="KW-0121">Carboxypeptidase</keyword>
<dbReference type="EMBL" id="CAFB01000035">
    <property type="protein sequence ID" value="CCD28871.1"/>
    <property type="molecule type" value="Genomic_DNA"/>
</dbReference>
<accession>G2J7X6</accession>
<evidence type="ECO:0000313" key="3">
    <source>
        <dbReference type="EMBL" id="CCD28871.1"/>
    </source>
</evidence>
<dbReference type="STRING" id="1070319.CAGGBEG34_190038"/>
<sequence length="561" mass="60256">MKYVRMPSTARREITGTQQDRKQVLSVPTFLRVITTAAAAGILLLQGCGLFPAEPAPSVASLAARIQRHIEQPRFSAAQWGIKIVSMDTGRTVFERNADKYCIPASNAKLYTGALALDAFAPGMRIPTRLYATAPIDSKGVTNGHLVLYGQGDPTFGAATETGAAQSPFDALAAQLAQTGLKRVRGHLVINDRYFGTPPIGAGWQADDLQWSYGAQASALTVNENTWTLTVKPAAQAGQPCDIIQETPWIKKGEEGEEDAAPQPVNIVNRTFTAAAGDARGIGLYRAPGSDTLYVFGSLALNDAPRQSALALPHPSEAIGRALQAALEKYRISIDGGLRIAHWLDPEPQDIPERWIPLARLESPPLADLLKQMFKRSQNLYAQDLFLQVGRQTAGTAPASACAPAGLSCTTEQWGVYALNHFLPRAGIQPDWARIQEGSGLARANLVTPAATVALLQYMNRHSAARIFKEALPVAGVDGTLKNRMKNTAAQNNARAKTGTLQYVYALSGYVTTAAKERLAFSIMLNHYAPPKPGSKVPPAPPPIEDIDAIVVRLAEFSGHS</sequence>
<evidence type="ECO:0000256" key="2">
    <source>
        <dbReference type="ARBA" id="ARBA00022801"/>
    </source>
</evidence>
<keyword evidence="4" id="KW-1185">Reference proteome</keyword>
<dbReference type="PANTHER" id="PTHR30023">
    <property type="entry name" value="D-ALANYL-D-ALANINE CARBOXYPEPTIDASE"/>
    <property type="match status" value="1"/>
</dbReference>
<comment type="similarity">
    <text evidence="1">Belongs to the peptidase S13 family.</text>
</comment>